<dbReference type="GO" id="GO:0005634">
    <property type="term" value="C:nucleus"/>
    <property type="evidence" value="ECO:0007669"/>
    <property type="project" value="InterPro"/>
</dbReference>
<dbReference type="VEuPathDB" id="FungiDB:CLCR_04896"/>
<dbReference type="CDD" id="cd14342">
    <property type="entry name" value="UBA_TAP-C"/>
    <property type="match status" value="1"/>
</dbReference>
<dbReference type="SUPFAM" id="SSF46934">
    <property type="entry name" value="UBA-like"/>
    <property type="match status" value="1"/>
</dbReference>
<dbReference type="SMART" id="SM00804">
    <property type="entry name" value="TAP_C"/>
    <property type="match status" value="1"/>
</dbReference>
<dbReference type="InterPro" id="IPR032675">
    <property type="entry name" value="LRR_dom_sf"/>
</dbReference>
<dbReference type="VEuPathDB" id="FungiDB:G647_03103"/>
<protein>
    <recommendedName>
        <fullName evidence="2">TAP-C domain-containing protein</fullName>
    </recommendedName>
</protein>
<dbReference type="Gene3D" id="1.10.8.10">
    <property type="entry name" value="DNA helicase RuvA subunit, C-terminal domain"/>
    <property type="match status" value="1"/>
</dbReference>
<evidence type="ECO:0000256" key="1">
    <source>
        <dbReference type="SAM" id="MobiDB-lite"/>
    </source>
</evidence>
<evidence type="ECO:0000259" key="2">
    <source>
        <dbReference type="PROSITE" id="PS51281"/>
    </source>
</evidence>
<dbReference type="PANTHER" id="PTHR10662:SF22">
    <property type="entry name" value="NUCLEAR RNA EXPORT FACTOR 1"/>
    <property type="match status" value="1"/>
</dbReference>
<proteinExistence type="predicted"/>
<dbReference type="STRING" id="86049.A0A1C1CJV1"/>
<dbReference type="OrthoDB" id="25872at2759"/>
<dbReference type="PROSITE" id="PS51281">
    <property type="entry name" value="TAP_C"/>
    <property type="match status" value="1"/>
</dbReference>
<dbReference type="InterPro" id="IPR030217">
    <property type="entry name" value="NXF_fam"/>
</dbReference>
<dbReference type="Proteomes" id="UP000094526">
    <property type="component" value="Unassembled WGS sequence"/>
</dbReference>
<comment type="caution">
    <text evidence="3">The sequence shown here is derived from an EMBL/GenBank/DDBJ whole genome shotgun (WGS) entry which is preliminary data.</text>
</comment>
<dbReference type="EMBL" id="LGRB01000011">
    <property type="protein sequence ID" value="OCT48805.1"/>
    <property type="molecule type" value="Genomic_DNA"/>
</dbReference>
<feature type="compositionally biased region" description="Gly residues" evidence="1">
    <location>
        <begin position="1"/>
        <end position="22"/>
    </location>
</feature>
<dbReference type="InterPro" id="IPR005637">
    <property type="entry name" value="TAP_C_dom"/>
</dbReference>
<feature type="region of interest" description="Disordered" evidence="1">
    <location>
        <begin position="1"/>
        <end position="32"/>
    </location>
</feature>
<dbReference type="InterPro" id="IPR009060">
    <property type="entry name" value="UBA-like_sf"/>
</dbReference>
<dbReference type="SUPFAM" id="SSF52058">
    <property type="entry name" value="L domain-like"/>
    <property type="match status" value="1"/>
</dbReference>
<keyword evidence="4" id="KW-1185">Reference proteome</keyword>
<dbReference type="eggNOG" id="KOG3763">
    <property type="taxonomic scope" value="Eukaryota"/>
</dbReference>
<feature type="domain" description="TAP-C" evidence="2">
    <location>
        <begin position="388"/>
        <end position="443"/>
    </location>
</feature>
<gene>
    <name evidence="3" type="ORF">CLCR_04896</name>
</gene>
<name>A0A1C1CJV1_9EURO</name>
<evidence type="ECO:0000313" key="3">
    <source>
        <dbReference type="EMBL" id="OCT48805.1"/>
    </source>
</evidence>
<accession>A0A1C1CJV1</accession>
<evidence type="ECO:0000313" key="4">
    <source>
        <dbReference type="Proteomes" id="UP000094526"/>
    </source>
</evidence>
<dbReference type="GO" id="GO:0016973">
    <property type="term" value="P:poly(A)+ mRNA export from nucleus"/>
    <property type="evidence" value="ECO:0007669"/>
    <property type="project" value="TreeGrafter"/>
</dbReference>
<dbReference type="AlphaFoldDB" id="A0A1C1CJV1"/>
<feature type="region of interest" description="Disordered" evidence="1">
    <location>
        <begin position="109"/>
        <end position="129"/>
    </location>
</feature>
<dbReference type="PANTHER" id="PTHR10662">
    <property type="entry name" value="NUCLEAR RNA EXPORT FACTOR"/>
    <property type="match status" value="1"/>
</dbReference>
<organism evidence="3 4">
    <name type="scientific">Cladophialophora carrionii</name>
    <dbReference type="NCBI Taxonomy" id="86049"/>
    <lineage>
        <taxon>Eukaryota</taxon>
        <taxon>Fungi</taxon>
        <taxon>Dikarya</taxon>
        <taxon>Ascomycota</taxon>
        <taxon>Pezizomycotina</taxon>
        <taxon>Eurotiomycetes</taxon>
        <taxon>Chaetothyriomycetidae</taxon>
        <taxon>Chaetothyriales</taxon>
        <taxon>Herpotrichiellaceae</taxon>
        <taxon>Cladophialophora</taxon>
    </lineage>
</organism>
<dbReference type="Pfam" id="PF03943">
    <property type="entry name" value="TAP_C"/>
    <property type="match status" value="1"/>
</dbReference>
<sequence>MAFGKGGYRGGGPHGGGRGRGGGRGEGHHSGNSTIELVVKGWTSSTIPARDQKSAVLGFLKSKSGCQIISDRVVKVHILFIEIWERDKNRFYQLDGSNWSGTTIKIEESRQRTDNANKFPPSGPRADGNSHYKQHNNSGFGSQINGKNDDLFAVEVADKIAAVIRSCYTETDKHLNFTNLANHSGIQQIPDIQNATDGAKVWEAIFTICKTKVWPSNHQRNISVHLISLRQNEITNVTVIEALSRFFPRIQGLDLGDNKLENMNSLIAFSDKFRELQHIILDGNPVCYLPDTVPTLRQWYPKLKQVNNTPVETIQGAIPFPIGQPAPALGIGVGVGVGVGQTPFRPDDRYKDIPTAQIPVDPTRPWHPEIPVDSLFAVKTPDKPQDVWEREVLGLRFSIQTKLNMASTEECLKANHWDYDKALANFNEINSKNQIPRDRFLPV</sequence>
<reference evidence="4" key="1">
    <citation type="submission" date="2015-07" db="EMBL/GenBank/DDBJ databases">
        <authorList>
            <person name="Teixeira M.M."/>
            <person name="Souza R.C."/>
            <person name="Almeida L.G."/>
            <person name="Vicente V.A."/>
            <person name="de Hoog S."/>
            <person name="Bocca A.L."/>
            <person name="de Almeida S.R."/>
            <person name="Vasconcelos A.T."/>
            <person name="Felipe M.S."/>
        </authorList>
    </citation>
    <scope>NUCLEOTIDE SEQUENCE [LARGE SCALE GENOMIC DNA]</scope>
    <source>
        <strain evidence="4">KSF</strain>
    </source>
</reference>
<dbReference type="GO" id="GO:0003723">
    <property type="term" value="F:RNA binding"/>
    <property type="evidence" value="ECO:0007669"/>
    <property type="project" value="TreeGrafter"/>
</dbReference>
<dbReference type="Gene3D" id="3.80.10.10">
    <property type="entry name" value="Ribonuclease Inhibitor"/>
    <property type="match status" value="1"/>
</dbReference>